<proteinExistence type="predicted"/>
<dbReference type="RefSeq" id="WP_090231290.1">
    <property type="nucleotide sequence ID" value="NZ_FNNU01000006.1"/>
</dbReference>
<accession>A0A1H3EVX5</accession>
<evidence type="ECO:0008006" key="3">
    <source>
        <dbReference type="Google" id="ProtNLM"/>
    </source>
</evidence>
<dbReference type="Proteomes" id="UP000243778">
    <property type="component" value="Unassembled WGS sequence"/>
</dbReference>
<gene>
    <name evidence="1" type="ORF">SAMN05216287_3893</name>
</gene>
<dbReference type="OrthoDB" id="6121078at2"/>
<dbReference type="AlphaFoldDB" id="A0A1H3EVX5"/>
<dbReference type="EMBL" id="FNNU01000006">
    <property type="protein sequence ID" value="SDX82717.1"/>
    <property type="molecule type" value="Genomic_DNA"/>
</dbReference>
<name>A0A1H3EVX5_9PSED</name>
<reference evidence="2" key="1">
    <citation type="submission" date="2016-10" db="EMBL/GenBank/DDBJ databases">
        <authorList>
            <person name="Varghese N."/>
            <person name="Submissions S."/>
        </authorList>
    </citation>
    <scope>NUCLEOTIDE SEQUENCE [LARGE SCALE GENOMIC DNA]</scope>
    <source>
        <strain evidence="2">NRRL B-59562</strain>
    </source>
</reference>
<organism evidence="1 2">
    <name type="scientific">Pseudomonas kuykendallii</name>
    <dbReference type="NCBI Taxonomy" id="1007099"/>
    <lineage>
        <taxon>Bacteria</taxon>
        <taxon>Pseudomonadati</taxon>
        <taxon>Pseudomonadota</taxon>
        <taxon>Gammaproteobacteria</taxon>
        <taxon>Pseudomonadales</taxon>
        <taxon>Pseudomonadaceae</taxon>
        <taxon>Pseudomonas</taxon>
    </lineage>
</organism>
<evidence type="ECO:0000313" key="1">
    <source>
        <dbReference type="EMBL" id="SDX82717.1"/>
    </source>
</evidence>
<dbReference type="Pfam" id="PF20227">
    <property type="entry name" value="DUF6586"/>
    <property type="match status" value="1"/>
</dbReference>
<protein>
    <recommendedName>
        <fullName evidence="3">PasA protein</fullName>
    </recommendedName>
</protein>
<dbReference type="InterPro" id="IPR046493">
    <property type="entry name" value="DUF6586"/>
</dbReference>
<sequence length="174" mass="19678">MAHELYTRTNQKIYFAGLALDGWRKAEEGRVMNALALIQAEREAALFHLYGALLGLCHEIAGFYRLPNFQAPRAELLLNRAVLDEAPSPELAELVEMAQQPETWLGQLLAAYAQLFQPPQAPRKARLDPSTPLIHSVTLDEEELESALSREELDAWRQQLKQLALRFRASLTES</sequence>
<evidence type="ECO:0000313" key="2">
    <source>
        <dbReference type="Proteomes" id="UP000243778"/>
    </source>
</evidence>
<keyword evidence="2" id="KW-1185">Reference proteome</keyword>
<dbReference type="STRING" id="1007099.SAMN05216287_3893"/>